<name>A0A3N4LLB1_9PEZI</name>
<reference evidence="2 3" key="1">
    <citation type="journal article" date="2018" name="Nat. Ecol. Evol.">
        <title>Pezizomycetes genomes reveal the molecular basis of ectomycorrhizal truffle lifestyle.</title>
        <authorList>
            <person name="Murat C."/>
            <person name="Payen T."/>
            <person name="Noel B."/>
            <person name="Kuo A."/>
            <person name="Morin E."/>
            <person name="Chen J."/>
            <person name="Kohler A."/>
            <person name="Krizsan K."/>
            <person name="Balestrini R."/>
            <person name="Da Silva C."/>
            <person name="Montanini B."/>
            <person name="Hainaut M."/>
            <person name="Levati E."/>
            <person name="Barry K.W."/>
            <person name="Belfiori B."/>
            <person name="Cichocki N."/>
            <person name="Clum A."/>
            <person name="Dockter R.B."/>
            <person name="Fauchery L."/>
            <person name="Guy J."/>
            <person name="Iotti M."/>
            <person name="Le Tacon F."/>
            <person name="Lindquist E.A."/>
            <person name="Lipzen A."/>
            <person name="Malagnac F."/>
            <person name="Mello A."/>
            <person name="Molinier V."/>
            <person name="Miyauchi S."/>
            <person name="Poulain J."/>
            <person name="Riccioni C."/>
            <person name="Rubini A."/>
            <person name="Sitrit Y."/>
            <person name="Splivallo R."/>
            <person name="Traeger S."/>
            <person name="Wang M."/>
            <person name="Zifcakova L."/>
            <person name="Wipf D."/>
            <person name="Zambonelli A."/>
            <person name="Paolocci F."/>
            <person name="Nowrousian M."/>
            <person name="Ottonello S."/>
            <person name="Baldrian P."/>
            <person name="Spatafora J.W."/>
            <person name="Henrissat B."/>
            <person name="Nagy L.G."/>
            <person name="Aury J.M."/>
            <person name="Wincker P."/>
            <person name="Grigoriev I.V."/>
            <person name="Bonfante P."/>
            <person name="Martin F.M."/>
        </authorList>
    </citation>
    <scope>NUCLEOTIDE SEQUENCE [LARGE SCALE GENOMIC DNA]</scope>
    <source>
        <strain evidence="2 3">ATCC MYA-4762</strain>
    </source>
</reference>
<keyword evidence="1" id="KW-0812">Transmembrane</keyword>
<feature type="transmembrane region" description="Helical" evidence="1">
    <location>
        <begin position="12"/>
        <end position="34"/>
    </location>
</feature>
<evidence type="ECO:0000256" key="1">
    <source>
        <dbReference type="SAM" id="Phobius"/>
    </source>
</evidence>
<accession>A0A3N4LLB1</accession>
<dbReference type="Proteomes" id="UP000267821">
    <property type="component" value="Unassembled WGS sequence"/>
</dbReference>
<dbReference type="InParanoid" id="A0A3N4LLB1"/>
<evidence type="ECO:0000313" key="3">
    <source>
        <dbReference type="Proteomes" id="UP000267821"/>
    </source>
</evidence>
<sequence length="57" mass="6288">MAIEGPRMLLRMVVIRSAAAMAVGVCRGCILPFYPPFLASFPALSLPPSRWRCSLCY</sequence>
<keyword evidence="1" id="KW-0472">Membrane</keyword>
<organism evidence="2 3">
    <name type="scientific">Terfezia boudieri ATCC MYA-4762</name>
    <dbReference type="NCBI Taxonomy" id="1051890"/>
    <lineage>
        <taxon>Eukaryota</taxon>
        <taxon>Fungi</taxon>
        <taxon>Dikarya</taxon>
        <taxon>Ascomycota</taxon>
        <taxon>Pezizomycotina</taxon>
        <taxon>Pezizomycetes</taxon>
        <taxon>Pezizales</taxon>
        <taxon>Pezizaceae</taxon>
        <taxon>Terfezia</taxon>
    </lineage>
</organism>
<keyword evidence="1" id="KW-1133">Transmembrane helix</keyword>
<evidence type="ECO:0000313" key="2">
    <source>
        <dbReference type="EMBL" id="RPB23713.1"/>
    </source>
</evidence>
<dbReference type="AlphaFoldDB" id="A0A3N4LLB1"/>
<proteinExistence type="predicted"/>
<dbReference type="EMBL" id="ML121544">
    <property type="protein sequence ID" value="RPB23713.1"/>
    <property type="molecule type" value="Genomic_DNA"/>
</dbReference>
<protein>
    <submittedName>
        <fullName evidence="2">Uncharacterized protein</fullName>
    </submittedName>
</protein>
<gene>
    <name evidence="2" type="ORF">L211DRAFT_838144</name>
</gene>
<keyword evidence="3" id="KW-1185">Reference proteome</keyword>